<keyword evidence="1" id="KW-1133">Transmembrane helix</keyword>
<sequence>MKAGLRFVMGRLAVFVLLVAALLVWNNRADLVAMGRRVADPHGHAETVTGIMADMKALPGAVRAGSVQQLQAMHGKALADVRQAETELSAYDAAHRGLLARLNPLARLDPQRGWIALRLKAGRERAEVLGVALQAARQEADAFPSLEPTRAAANAAARACNNAREKVKAFDRDHRDQSFRGAVAELLTGKNKLDRSNLYAAYKRSCADARAKMGWYNSARDALAKARALRRQAEDGAAQAVAWFGGAGRAEAERSLRAQLGRVWADQHMTSVLWRAVGALALIIATPYFIRTLFYFVLAPWAERRRTIRLRVPGSGGAPISPAPPSAVSVAVVISPGEELLVREGFLQSASLGGEKRWRALLDWHHPLASWITGLAGLTRLRGDGQSATISARADPFAEVTELTLPEGAALALHPRALVAVVKPVGRPLRITSHWRLLSLNAWLTLQLRFLVFHGPARLVIQGWRGVRVEQAGPGRLFAQDQLVGFSADLAYSVIRNETFVPYLRGQVSLLRDRVDSGAGVLVLEEAPMALRRGGPVRHGLEGAFDAALKAFGM</sequence>
<keyword evidence="1" id="KW-0812">Transmembrane</keyword>
<reference evidence="3" key="1">
    <citation type="journal article" date="2019" name="Int. J. Syst. Evol. Microbiol.">
        <title>The Global Catalogue of Microorganisms (GCM) 10K type strain sequencing project: providing services to taxonomists for standard genome sequencing and annotation.</title>
        <authorList>
            <consortium name="The Broad Institute Genomics Platform"/>
            <consortium name="The Broad Institute Genome Sequencing Center for Infectious Disease"/>
            <person name="Wu L."/>
            <person name="Ma J."/>
        </authorList>
    </citation>
    <scope>NUCLEOTIDE SEQUENCE [LARGE SCALE GENOMIC DNA]</scope>
    <source>
        <strain evidence="3">KCTC 42984</strain>
    </source>
</reference>
<keyword evidence="3" id="KW-1185">Reference proteome</keyword>
<dbReference type="EMBL" id="JBHRTQ010000010">
    <property type="protein sequence ID" value="MFC3175027.1"/>
    <property type="molecule type" value="Genomic_DNA"/>
</dbReference>
<gene>
    <name evidence="2" type="ORF">ACFOD9_12275</name>
</gene>
<accession>A0ABV7ISV5</accession>
<organism evidence="2 3">
    <name type="scientific">Novosphingobium bradum</name>
    <dbReference type="NCBI Taxonomy" id="1737444"/>
    <lineage>
        <taxon>Bacteria</taxon>
        <taxon>Pseudomonadati</taxon>
        <taxon>Pseudomonadota</taxon>
        <taxon>Alphaproteobacteria</taxon>
        <taxon>Sphingomonadales</taxon>
        <taxon>Sphingomonadaceae</taxon>
        <taxon>Novosphingobium</taxon>
    </lineage>
</organism>
<name>A0ABV7ISV5_9SPHN</name>
<protein>
    <submittedName>
        <fullName evidence="2">Uncharacterized protein</fullName>
    </submittedName>
</protein>
<dbReference type="Proteomes" id="UP001595604">
    <property type="component" value="Unassembled WGS sequence"/>
</dbReference>
<feature type="transmembrane region" description="Helical" evidence="1">
    <location>
        <begin position="272"/>
        <end position="301"/>
    </location>
</feature>
<comment type="caution">
    <text evidence="2">The sequence shown here is derived from an EMBL/GenBank/DDBJ whole genome shotgun (WGS) entry which is preliminary data.</text>
</comment>
<keyword evidence="1" id="KW-0472">Membrane</keyword>
<evidence type="ECO:0000256" key="1">
    <source>
        <dbReference type="SAM" id="Phobius"/>
    </source>
</evidence>
<evidence type="ECO:0000313" key="3">
    <source>
        <dbReference type="Proteomes" id="UP001595604"/>
    </source>
</evidence>
<proteinExistence type="predicted"/>
<evidence type="ECO:0000313" key="2">
    <source>
        <dbReference type="EMBL" id="MFC3175027.1"/>
    </source>
</evidence>